<sequence>MEPLQTSFEPIDSGYTPFDTTPPSDDDKERTKALVWLLSEEKQFETPEGQIKRETALQLLHSLAVEWVRDLFRAKFPDRDEPEQEDWAFLVPFGSYRYGVVTPEDDIDTILLCPSYVDRTTDFFAKFTAVLTNHPHTKSVVPIPTTFVPHMKIHFFGYYMDILFANLPIDHIPKGFVLHLSPLILACDPLSLRSLNGYRVAAQLLHLIPNLESFRCSLTFIKLWAHTRGIYGNIFGYLGGIAWAVLTSMICILFPTAEPGKVIEMFFQLYSEWDWASMHVSLLTNENNMKLREQVREMQRVGIQMQEQYNKSLLPTPEPINSDSASPSITPPVTRQSTPTLPTSSYSSVPPIDVSMPNMNDECLKILIPIFPTLNAAHNTTRSTTNVIKDELQRGYDIIKSLKSEPIPRASSTEEAESEAFQTIVRTYHNRVYHKLLEETNMFVRYKRYIRIEISSDDSDDFRRWGGYCASRLRALTQSLEMQMGISLVRIHPHPFDASLVEPIPVPAAETPPETDPFAEFEGSPTPETEELVITKTIREQTTEEKTPKAQPSVVTHLTQSYFIGLYILSITQQKQQQAEQFRRQLQTFKTMMNEANKMGGNEKNESEGNEEEETDVGGDEEMEEEDVDYRQFPAIPEDQICEEVKETVQDWIANDLCNWSDYDQDSMFIRFSVLRKNQLPRYVFHSSNEHASRINPIEARTVSVIPLPDSKPLLSSTPHMSPSPFASVVPRPSFGPPGFGYPMHPQMYAPGPYGQWSPVQATSFSPSLQSPHPIMTPNRQPYLNTPYSAPQLHPMHYGPQQMPGMYPTYTQLPLTMDPTDEKDKTGTPVSNYHFTPRQNKLSPTPQKGPPLQQSRAPAHTTDDHRHDILLVAHHVDRHTDHRIAARGIILPDIAAILVLHQVTAVAAPDTHHAILLRNDLPHVILLRDDLPHIIGLAATEVGARIDIRIGKTRINIRIGETRRDRTMTRNGKIDIERRTETETRRLSGTRTLRKSRPTPRLETSKDRRNTNPPKSTDKQFSATHTEIRKDRLAPTPATKGTISLRPPTSPQMTPPPEERAQKFASLPTPPKQIPVSTPKRAVISLSGARSATKPTFTRLSPPPKISPAPKAVSMVETPKKPIQSVTPTLKTSEQKAIEQKAFEQKNIEPKAIEQPPLSVTSTPLPQHRSTTPARVNPTTPSTSTYTSLSSSQKPLLVTSSKPLTTTPPKLITAASPKTHTVIPLKPVLTQSDELATTAPPPKITPSPSKTVILLTPPPNPTQVHPISRNSRNFETTPKSSFVKKTDASLSQSQPFMRSEPALKIEPSKRETKETPLHQSAPLALLSTDSSPTSSPDGDGTQKVIRKPTRYQIYEPPHLRKKT</sequence>
<dbReference type="EC" id="2.7.7.19" evidence="5"/>
<evidence type="ECO:0000259" key="15">
    <source>
        <dbReference type="Pfam" id="PF04926"/>
    </source>
</evidence>
<dbReference type="InterPro" id="IPR043519">
    <property type="entry name" value="NT_sf"/>
</dbReference>
<comment type="cofactor">
    <cofactor evidence="2">
        <name>Mg(2+)</name>
        <dbReference type="ChEBI" id="CHEBI:18420"/>
    </cofactor>
</comment>
<comment type="subcellular location">
    <subcellularLocation>
        <location evidence="3">Nucleus</location>
    </subcellularLocation>
</comment>
<feature type="compositionally biased region" description="Basic and acidic residues" evidence="13">
    <location>
        <begin position="1301"/>
        <end position="1316"/>
    </location>
</feature>
<feature type="compositionally biased region" description="Polar residues" evidence="13">
    <location>
        <begin position="1088"/>
        <end position="1099"/>
    </location>
</feature>
<dbReference type="SUPFAM" id="SSF55003">
    <property type="entry name" value="PAP/Archaeal CCA-adding enzyme, C-terminal domain"/>
    <property type="match status" value="1"/>
</dbReference>
<keyword evidence="10" id="KW-0067">ATP-binding</keyword>
<feature type="compositionally biased region" description="Polar residues" evidence="13">
    <location>
        <begin position="828"/>
        <end position="856"/>
    </location>
</feature>
<keyword evidence="8" id="KW-0479">Metal-binding</keyword>
<feature type="compositionally biased region" description="Polar residues" evidence="13">
    <location>
        <begin position="1011"/>
        <end position="1025"/>
    </location>
</feature>
<dbReference type="SUPFAM" id="SSF81301">
    <property type="entry name" value="Nucleotidyltransferase"/>
    <property type="match status" value="1"/>
</dbReference>
<name>A0ABQ9Y9C0_9EUKA</name>
<evidence type="ECO:0000256" key="4">
    <source>
        <dbReference type="ARBA" id="ARBA00010912"/>
    </source>
</evidence>
<keyword evidence="19" id="KW-1185">Reference proteome</keyword>
<feature type="compositionally biased region" description="Polar residues" evidence="13">
    <location>
        <begin position="1158"/>
        <end position="1178"/>
    </location>
</feature>
<feature type="compositionally biased region" description="Low complexity" evidence="13">
    <location>
        <begin position="337"/>
        <end position="349"/>
    </location>
</feature>
<evidence type="ECO:0000256" key="5">
    <source>
        <dbReference type="ARBA" id="ARBA00012388"/>
    </source>
</evidence>
<accession>A0ABQ9Y9C0</accession>
<reference evidence="18 19" key="1">
    <citation type="journal article" date="2022" name="bioRxiv">
        <title>Genomics of Preaxostyla Flagellates Illuminates Evolutionary Transitions and the Path Towards Mitochondrial Loss.</title>
        <authorList>
            <person name="Novak L.V.F."/>
            <person name="Treitli S.C."/>
            <person name="Pyrih J."/>
            <person name="Halakuc P."/>
            <person name="Pipaliya S.V."/>
            <person name="Vacek V."/>
            <person name="Brzon O."/>
            <person name="Soukal P."/>
            <person name="Eme L."/>
            <person name="Dacks J.B."/>
            <person name="Karnkowska A."/>
            <person name="Elias M."/>
            <person name="Hampl V."/>
        </authorList>
    </citation>
    <scope>NUCLEOTIDE SEQUENCE [LARGE SCALE GENOMIC DNA]</scope>
    <source>
        <strain evidence="18">NAU3</strain>
        <tissue evidence="18">Gut</tissue>
    </source>
</reference>
<keyword evidence="14" id="KW-0812">Transmembrane</keyword>
<evidence type="ECO:0000256" key="13">
    <source>
        <dbReference type="SAM" id="MobiDB-lite"/>
    </source>
</evidence>
<keyword evidence="7" id="KW-0808">Transferase</keyword>
<evidence type="ECO:0000256" key="3">
    <source>
        <dbReference type="ARBA" id="ARBA00004123"/>
    </source>
</evidence>
<evidence type="ECO:0000256" key="6">
    <source>
        <dbReference type="ARBA" id="ARBA00022664"/>
    </source>
</evidence>
<evidence type="ECO:0000256" key="8">
    <source>
        <dbReference type="ARBA" id="ARBA00022723"/>
    </source>
</evidence>
<dbReference type="SUPFAM" id="SSF81631">
    <property type="entry name" value="PAP/OAS1 substrate-binding domain"/>
    <property type="match status" value="2"/>
</dbReference>
<keyword evidence="14" id="KW-0472">Membrane</keyword>
<dbReference type="Proteomes" id="UP001281761">
    <property type="component" value="Unassembled WGS sequence"/>
</dbReference>
<feature type="transmembrane region" description="Helical" evidence="14">
    <location>
        <begin position="234"/>
        <end position="255"/>
    </location>
</feature>
<dbReference type="Gene3D" id="1.10.1410.10">
    <property type="match status" value="1"/>
</dbReference>
<dbReference type="PANTHER" id="PTHR10682">
    <property type="entry name" value="POLY A POLYMERASE"/>
    <property type="match status" value="1"/>
</dbReference>
<evidence type="ECO:0000256" key="14">
    <source>
        <dbReference type="SAM" id="Phobius"/>
    </source>
</evidence>
<keyword evidence="9" id="KW-0547">Nucleotide-binding</keyword>
<dbReference type="PANTHER" id="PTHR10682:SF10">
    <property type="entry name" value="POLYNUCLEOTIDE ADENYLYLTRANSFERASE"/>
    <property type="match status" value="1"/>
</dbReference>
<keyword evidence="12" id="KW-0539">Nucleus</keyword>
<dbReference type="InterPro" id="IPR048840">
    <property type="entry name" value="PolA_pol_NTPase"/>
</dbReference>
<dbReference type="Pfam" id="PF04928">
    <property type="entry name" value="PAP_central"/>
    <property type="match status" value="1"/>
</dbReference>
<evidence type="ECO:0000256" key="10">
    <source>
        <dbReference type="ARBA" id="ARBA00022840"/>
    </source>
</evidence>
<comment type="caution">
    <text evidence="18">The sequence shown here is derived from an EMBL/GenBank/DDBJ whole genome shotgun (WGS) entry which is preliminary data.</text>
</comment>
<feature type="domain" description="Poly(A) polymerase RNA-binding" evidence="15">
    <location>
        <begin position="443"/>
        <end position="599"/>
    </location>
</feature>
<protein>
    <recommendedName>
        <fullName evidence="5">polynucleotide adenylyltransferase</fullName>
        <ecNumber evidence="5">2.7.7.19</ecNumber>
    </recommendedName>
</protein>
<dbReference type="Gene3D" id="3.30.460.10">
    <property type="entry name" value="Beta Polymerase, domain 2"/>
    <property type="match status" value="1"/>
</dbReference>
<evidence type="ECO:0000256" key="12">
    <source>
        <dbReference type="ARBA" id="ARBA00023242"/>
    </source>
</evidence>
<keyword evidence="11" id="KW-0460">Magnesium</keyword>
<evidence type="ECO:0000256" key="11">
    <source>
        <dbReference type="ARBA" id="ARBA00022842"/>
    </source>
</evidence>
<dbReference type="Gene3D" id="3.30.70.590">
    <property type="entry name" value="Poly(A) polymerase predicted RNA binding domain"/>
    <property type="match status" value="1"/>
</dbReference>
<feature type="region of interest" description="Disordered" evidence="13">
    <location>
        <begin position="968"/>
        <end position="1115"/>
    </location>
</feature>
<feature type="region of interest" description="Disordered" evidence="13">
    <location>
        <begin position="1146"/>
        <end position="1209"/>
    </location>
</feature>
<evidence type="ECO:0000256" key="2">
    <source>
        <dbReference type="ARBA" id="ARBA00001946"/>
    </source>
</evidence>
<evidence type="ECO:0000259" key="16">
    <source>
        <dbReference type="Pfam" id="PF04928"/>
    </source>
</evidence>
<dbReference type="CDD" id="cd05402">
    <property type="entry name" value="NT_PAP_TUTase"/>
    <property type="match status" value="1"/>
</dbReference>
<feature type="compositionally biased region" description="Low complexity" evidence="13">
    <location>
        <begin position="1320"/>
        <end position="1341"/>
    </location>
</feature>
<evidence type="ECO:0000313" key="18">
    <source>
        <dbReference type="EMBL" id="KAK2960357.1"/>
    </source>
</evidence>
<evidence type="ECO:0000313" key="19">
    <source>
        <dbReference type="Proteomes" id="UP001281761"/>
    </source>
</evidence>
<feature type="compositionally biased region" description="Polar residues" evidence="13">
    <location>
        <begin position="1262"/>
        <end position="1280"/>
    </location>
</feature>
<feature type="region of interest" description="Disordered" evidence="13">
    <location>
        <begin position="597"/>
        <end position="624"/>
    </location>
</feature>
<dbReference type="Pfam" id="PF04926">
    <property type="entry name" value="PAP_RNA-bind"/>
    <property type="match status" value="1"/>
</dbReference>
<proteinExistence type="inferred from homology"/>
<evidence type="ECO:0000256" key="9">
    <source>
        <dbReference type="ARBA" id="ARBA00022741"/>
    </source>
</evidence>
<organism evidence="18 19">
    <name type="scientific">Blattamonas nauphoetae</name>
    <dbReference type="NCBI Taxonomy" id="2049346"/>
    <lineage>
        <taxon>Eukaryota</taxon>
        <taxon>Metamonada</taxon>
        <taxon>Preaxostyla</taxon>
        <taxon>Oxymonadida</taxon>
        <taxon>Blattamonas</taxon>
    </lineage>
</organism>
<feature type="region of interest" description="Disordered" evidence="13">
    <location>
        <begin position="314"/>
        <end position="349"/>
    </location>
</feature>
<comment type="cofactor">
    <cofactor evidence="1">
        <name>Mn(2+)</name>
        <dbReference type="ChEBI" id="CHEBI:29035"/>
    </cofactor>
</comment>
<dbReference type="InterPro" id="IPR007010">
    <property type="entry name" value="PolA_pol_RNA-bd_dom"/>
</dbReference>
<feature type="compositionally biased region" description="Polar residues" evidence="13">
    <location>
        <begin position="314"/>
        <end position="336"/>
    </location>
</feature>
<evidence type="ECO:0000259" key="17">
    <source>
        <dbReference type="Pfam" id="PF20750"/>
    </source>
</evidence>
<dbReference type="InterPro" id="IPR007012">
    <property type="entry name" value="PolA_pol_cen_dom"/>
</dbReference>
<dbReference type="EMBL" id="JARBJD010000023">
    <property type="protein sequence ID" value="KAK2960357.1"/>
    <property type="molecule type" value="Genomic_DNA"/>
</dbReference>
<evidence type="ECO:0000256" key="7">
    <source>
        <dbReference type="ARBA" id="ARBA00022679"/>
    </source>
</evidence>
<dbReference type="InterPro" id="IPR011068">
    <property type="entry name" value="NuclTrfase_I-like_C"/>
</dbReference>
<feature type="compositionally biased region" description="Basic and acidic residues" evidence="13">
    <location>
        <begin position="968"/>
        <end position="986"/>
    </location>
</feature>
<keyword evidence="14" id="KW-1133">Transmembrane helix</keyword>
<feature type="domain" description="Poly(A) polymerase nucleotidyltransferase" evidence="17">
    <location>
        <begin position="17"/>
        <end position="208"/>
    </location>
</feature>
<comment type="similarity">
    <text evidence="4">Belongs to the poly(A) polymerase family.</text>
</comment>
<feature type="region of interest" description="Disordered" evidence="13">
    <location>
        <begin position="1"/>
        <end position="29"/>
    </location>
</feature>
<feature type="compositionally biased region" description="Low complexity" evidence="13">
    <location>
        <begin position="1179"/>
        <end position="1209"/>
    </location>
</feature>
<evidence type="ECO:0000256" key="1">
    <source>
        <dbReference type="ARBA" id="ARBA00001936"/>
    </source>
</evidence>
<gene>
    <name evidence="18" type="ORF">BLNAU_4574</name>
</gene>
<feature type="region of interest" description="Disordered" evidence="13">
    <location>
        <begin position="1260"/>
        <end position="1363"/>
    </location>
</feature>
<keyword evidence="6" id="KW-0507">mRNA processing</keyword>
<feature type="domain" description="Poly(A) polymerase central" evidence="16">
    <location>
        <begin position="213"/>
        <end position="294"/>
    </location>
</feature>
<feature type="region of interest" description="Disordered" evidence="13">
    <location>
        <begin position="817"/>
        <end position="862"/>
    </location>
</feature>
<feature type="compositionally biased region" description="Acidic residues" evidence="13">
    <location>
        <begin position="608"/>
        <end position="624"/>
    </location>
</feature>
<dbReference type="Pfam" id="PF20750">
    <property type="entry name" value="PAP_NTPase"/>
    <property type="match status" value="1"/>
</dbReference>